<feature type="transmembrane region" description="Helical" evidence="5">
    <location>
        <begin position="223"/>
        <end position="243"/>
    </location>
</feature>
<comment type="caution">
    <text evidence="6">The sequence shown here is derived from an EMBL/GenBank/DDBJ whole genome shotgun (WGS) entry which is preliminary data.</text>
</comment>
<evidence type="ECO:0008006" key="8">
    <source>
        <dbReference type="Google" id="ProtNLM"/>
    </source>
</evidence>
<protein>
    <recommendedName>
        <fullName evidence="8">Zinc transporter</fullName>
    </recommendedName>
</protein>
<evidence type="ECO:0000256" key="3">
    <source>
        <dbReference type="ARBA" id="ARBA00022989"/>
    </source>
</evidence>
<evidence type="ECO:0000313" key="7">
    <source>
        <dbReference type="Proteomes" id="UP001061958"/>
    </source>
</evidence>
<dbReference type="GO" id="GO:0016020">
    <property type="term" value="C:membrane"/>
    <property type="evidence" value="ECO:0007669"/>
    <property type="project" value="UniProtKB-SubCell"/>
</dbReference>
<organism evidence="6 7">
    <name type="scientific">Galdieria partita</name>
    <dbReference type="NCBI Taxonomy" id="83374"/>
    <lineage>
        <taxon>Eukaryota</taxon>
        <taxon>Rhodophyta</taxon>
        <taxon>Bangiophyceae</taxon>
        <taxon>Galdieriales</taxon>
        <taxon>Galdieriaceae</taxon>
        <taxon>Galdieria</taxon>
    </lineage>
</organism>
<feature type="transmembrane region" description="Helical" evidence="5">
    <location>
        <begin position="83"/>
        <end position="104"/>
    </location>
</feature>
<reference evidence="6" key="1">
    <citation type="journal article" date="2022" name="Proc. Natl. Acad. Sci. U.S.A.">
        <title>Life cycle and functional genomics of the unicellular red alga Galdieria for elucidating algal and plant evolution and industrial use.</title>
        <authorList>
            <person name="Hirooka S."/>
            <person name="Itabashi T."/>
            <person name="Ichinose T.M."/>
            <person name="Onuma R."/>
            <person name="Fujiwara T."/>
            <person name="Yamashita S."/>
            <person name="Jong L.W."/>
            <person name="Tomita R."/>
            <person name="Iwane A.H."/>
            <person name="Miyagishima S.Y."/>
        </authorList>
    </citation>
    <scope>NUCLEOTIDE SEQUENCE</scope>
    <source>
        <strain evidence="6">NBRC 102759</strain>
    </source>
</reference>
<sequence length="341" mass="37005">MRECRFKFVWNALNTVPRTCFLPVVKSSFIQKRQVWLRAHTSFTCYQPVGYRSHFVKSPRRYSTVLGGRCVMLASEIEANTPIALLLTTLAGISTGIGGILVVLQSNLSYPKLGIWQGAAAGFMLSVSAFDLLPEALEEVSATHVLFSFITGALFFILLKLLIPEPDLSQVPLVEGTAVDKQNLKQVLLSGFLVAMGIAIHNFPEGIAVCFASLKGIRFGIPLAIAIGLHNIPEGMAVALPVYFATRSKYKAIQIAFLSGLAEPAGVVLVVFFAKYFLTETFVAYLLAAVGGIMSSLSIIELVPQAWKYAGTRNGFLSITGGFLLMTLLLKTVSLLHIGIE</sequence>
<dbReference type="InterPro" id="IPR003689">
    <property type="entry name" value="ZIP"/>
</dbReference>
<evidence type="ECO:0000256" key="4">
    <source>
        <dbReference type="ARBA" id="ARBA00023136"/>
    </source>
</evidence>
<feature type="transmembrane region" description="Helical" evidence="5">
    <location>
        <begin position="145"/>
        <end position="163"/>
    </location>
</feature>
<evidence type="ECO:0000256" key="2">
    <source>
        <dbReference type="ARBA" id="ARBA00022692"/>
    </source>
</evidence>
<proteinExistence type="predicted"/>
<evidence type="ECO:0000313" key="6">
    <source>
        <dbReference type="EMBL" id="GJQ10321.1"/>
    </source>
</evidence>
<dbReference type="OrthoDB" id="262547at2759"/>
<keyword evidence="2 5" id="KW-0812">Transmembrane</keyword>
<evidence type="ECO:0000256" key="1">
    <source>
        <dbReference type="ARBA" id="ARBA00004141"/>
    </source>
</evidence>
<accession>A0A9C7PUT5</accession>
<dbReference type="Pfam" id="PF02535">
    <property type="entry name" value="Zip"/>
    <property type="match status" value="1"/>
</dbReference>
<feature type="transmembrane region" description="Helical" evidence="5">
    <location>
        <begin position="315"/>
        <end position="340"/>
    </location>
</feature>
<feature type="transmembrane region" description="Helical" evidence="5">
    <location>
        <begin position="255"/>
        <end position="276"/>
    </location>
</feature>
<keyword evidence="3 5" id="KW-1133">Transmembrane helix</keyword>
<name>A0A9C7PUT5_9RHOD</name>
<dbReference type="Proteomes" id="UP001061958">
    <property type="component" value="Unassembled WGS sequence"/>
</dbReference>
<keyword evidence="4 5" id="KW-0472">Membrane</keyword>
<feature type="transmembrane region" description="Helical" evidence="5">
    <location>
        <begin position="184"/>
        <end position="203"/>
    </location>
</feature>
<evidence type="ECO:0000256" key="5">
    <source>
        <dbReference type="SAM" id="Phobius"/>
    </source>
</evidence>
<dbReference type="PANTHER" id="PTHR11040">
    <property type="entry name" value="ZINC/IRON TRANSPORTER"/>
    <property type="match status" value="1"/>
</dbReference>
<dbReference type="EMBL" id="BQMJ01000015">
    <property type="protein sequence ID" value="GJQ10321.1"/>
    <property type="molecule type" value="Genomic_DNA"/>
</dbReference>
<comment type="subcellular location">
    <subcellularLocation>
        <location evidence="1">Membrane</location>
        <topology evidence="1">Multi-pass membrane protein</topology>
    </subcellularLocation>
</comment>
<gene>
    <name evidence="6" type="ORF">GpartN1_g2112.t1</name>
</gene>
<dbReference type="GO" id="GO:0005385">
    <property type="term" value="F:zinc ion transmembrane transporter activity"/>
    <property type="evidence" value="ECO:0007669"/>
    <property type="project" value="TreeGrafter"/>
</dbReference>
<feature type="transmembrane region" description="Helical" evidence="5">
    <location>
        <begin position="113"/>
        <end position="133"/>
    </location>
</feature>
<feature type="transmembrane region" description="Helical" evidence="5">
    <location>
        <begin position="282"/>
        <end position="303"/>
    </location>
</feature>
<reference evidence="6" key="2">
    <citation type="submission" date="2022-01" db="EMBL/GenBank/DDBJ databases">
        <authorList>
            <person name="Hirooka S."/>
            <person name="Miyagishima S.Y."/>
        </authorList>
    </citation>
    <scope>NUCLEOTIDE SEQUENCE</scope>
    <source>
        <strain evidence="6">NBRC 102759</strain>
    </source>
</reference>
<keyword evidence="7" id="KW-1185">Reference proteome</keyword>
<dbReference type="PANTHER" id="PTHR11040:SF210">
    <property type="entry name" value="ZINC-REGULATED TRANSPORTER 3"/>
    <property type="match status" value="1"/>
</dbReference>
<dbReference type="AlphaFoldDB" id="A0A9C7PUT5"/>